<evidence type="ECO:0000259" key="3">
    <source>
        <dbReference type="Pfam" id="PF13359"/>
    </source>
</evidence>
<evidence type="ECO:0000256" key="2">
    <source>
        <dbReference type="ARBA" id="ARBA00022723"/>
    </source>
</evidence>
<name>A0A922SJ77_SPOEX</name>
<dbReference type="GO" id="GO:0046872">
    <property type="term" value="F:metal ion binding"/>
    <property type="evidence" value="ECO:0007669"/>
    <property type="project" value="UniProtKB-KW"/>
</dbReference>
<dbReference type="EMBL" id="JACEFF010000321">
    <property type="protein sequence ID" value="KAH9639650.1"/>
    <property type="molecule type" value="Genomic_DNA"/>
</dbReference>
<organism evidence="4 5">
    <name type="scientific">Spodoptera exigua</name>
    <name type="common">Beet armyworm</name>
    <name type="synonym">Noctua fulgens</name>
    <dbReference type="NCBI Taxonomy" id="7107"/>
    <lineage>
        <taxon>Eukaryota</taxon>
        <taxon>Metazoa</taxon>
        <taxon>Ecdysozoa</taxon>
        <taxon>Arthropoda</taxon>
        <taxon>Hexapoda</taxon>
        <taxon>Insecta</taxon>
        <taxon>Pterygota</taxon>
        <taxon>Neoptera</taxon>
        <taxon>Endopterygota</taxon>
        <taxon>Lepidoptera</taxon>
        <taxon>Glossata</taxon>
        <taxon>Ditrysia</taxon>
        <taxon>Noctuoidea</taxon>
        <taxon>Noctuidae</taxon>
        <taxon>Amphipyrinae</taxon>
        <taxon>Spodoptera</taxon>
    </lineage>
</organism>
<comment type="caution">
    <text evidence="4">The sequence shown here is derived from an EMBL/GenBank/DDBJ whole genome shotgun (WGS) entry which is preliminary data.</text>
</comment>
<keyword evidence="2" id="KW-0479">Metal-binding</keyword>
<dbReference type="AlphaFoldDB" id="A0A922SJ77"/>
<reference evidence="4" key="1">
    <citation type="journal article" date="2021" name="G3 (Bethesda)">
        <title>Genome and transcriptome analysis of the beet armyworm Spodoptera exigua reveals targets for pest control. .</title>
        <authorList>
            <person name="Simon S."/>
            <person name="Breeschoten T."/>
            <person name="Jansen H.J."/>
            <person name="Dirks R.P."/>
            <person name="Schranz M.E."/>
            <person name="Ros V.I.D."/>
        </authorList>
    </citation>
    <scope>NUCLEOTIDE SEQUENCE</scope>
    <source>
        <strain evidence="4">TB_SE_WUR_2020</strain>
    </source>
</reference>
<proteinExistence type="predicted"/>
<dbReference type="Pfam" id="PF13359">
    <property type="entry name" value="DDE_Tnp_4"/>
    <property type="match status" value="1"/>
</dbReference>
<gene>
    <name evidence="4" type="ORF">HF086_009103</name>
</gene>
<feature type="domain" description="DDE Tnp4" evidence="3">
    <location>
        <begin position="55"/>
        <end position="220"/>
    </location>
</feature>
<sequence>MSVARDILLTDYVPQYLGFSHIRREQVAARNTYIADHIFGEPDAAELKPAITIADATYIYTQKSSNYLLQKDTYSLHKYRNLLKPFILCASDGYIIDVRGPYSATTNDATIMNGLLNETDFNNFYRENDVFILDRGFCDCMDSLHEKGYIGHMPETREDGQSQLSTLDANRSRCVTINRWVVEAVNGRFKRDFKIFHHEYFNRGCRHLMADFKIAAALLNAFTPPFAENIHAEQFVSIIYERLFLSNIVAALVMEHNLNRRGSWFVPIDATTVSFPRLSIEELILLACGVYQIRQARSYVGEHFRFHGIYTLEVARDRVDGLEGINPMLLRAKIKSRHSSARTYFVFIVAETNMNGRDAIKSYCCNCIVGLRTVGCCSLVMSIIWFLSYARHEGLTRPAPFLDEVILRI</sequence>
<evidence type="ECO:0000256" key="1">
    <source>
        <dbReference type="ARBA" id="ARBA00001968"/>
    </source>
</evidence>
<evidence type="ECO:0000313" key="5">
    <source>
        <dbReference type="Proteomes" id="UP000814243"/>
    </source>
</evidence>
<accession>A0A922SJ77</accession>
<evidence type="ECO:0000313" key="4">
    <source>
        <dbReference type="EMBL" id="KAH9639650.1"/>
    </source>
</evidence>
<dbReference type="Proteomes" id="UP000814243">
    <property type="component" value="Unassembled WGS sequence"/>
</dbReference>
<comment type="cofactor">
    <cofactor evidence="1">
        <name>a divalent metal cation</name>
        <dbReference type="ChEBI" id="CHEBI:60240"/>
    </cofactor>
</comment>
<protein>
    <recommendedName>
        <fullName evidence="3">DDE Tnp4 domain-containing protein</fullName>
    </recommendedName>
</protein>
<dbReference type="InterPro" id="IPR027806">
    <property type="entry name" value="HARBI1_dom"/>
</dbReference>